<proteinExistence type="inferred from homology"/>
<dbReference type="STRING" id="1123357.SAMN02745244_01823"/>
<reference evidence="7 8" key="1">
    <citation type="submission" date="2016-11" db="EMBL/GenBank/DDBJ databases">
        <authorList>
            <person name="Jaros S."/>
            <person name="Januszkiewicz K."/>
            <person name="Wedrychowicz H."/>
        </authorList>
    </citation>
    <scope>NUCLEOTIDE SEQUENCE [LARGE SCALE GENOMIC DNA]</scope>
    <source>
        <strain evidence="7 8">DSM 12906</strain>
    </source>
</reference>
<dbReference type="Gene3D" id="3.40.50.1970">
    <property type="match status" value="1"/>
</dbReference>
<dbReference type="PIRSF" id="PIRSF001338">
    <property type="entry name" value="AIR_carboxylase"/>
    <property type="match status" value="1"/>
</dbReference>
<evidence type="ECO:0000259" key="6">
    <source>
        <dbReference type="SMART" id="SM01001"/>
    </source>
</evidence>
<evidence type="ECO:0000313" key="8">
    <source>
        <dbReference type="Proteomes" id="UP000184512"/>
    </source>
</evidence>
<sequence>MPDPLVAIVMGSDSDWPTMSAAADALAEFGIAYEADVVSAHRMPEDMVRFGRGAHERGLKVIIAGAGGAAHLPGMLAALTPLPVIGVPVALKYLDGMDSLLSIVQMPAGVPVATVAIGNARNAGLLAARMLATSDEALLERMLDFQESLRDAAHAKGRIVRESAN</sequence>
<dbReference type="AlphaFoldDB" id="A0A1M6GYA1"/>
<organism evidence="7 8">
    <name type="scientific">Tessaracoccus bendigoensis DSM 12906</name>
    <dbReference type="NCBI Taxonomy" id="1123357"/>
    <lineage>
        <taxon>Bacteria</taxon>
        <taxon>Bacillati</taxon>
        <taxon>Actinomycetota</taxon>
        <taxon>Actinomycetes</taxon>
        <taxon>Propionibacteriales</taxon>
        <taxon>Propionibacteriaceae</taxon>
        <taxon>Tessaracoccus</taxon>
    </lineage>
</organism>
<comment type="catalytic activity">
    <reaction evidence="3 4">
        <text>5-carboxyamino-1-(5-phospho-D-ribosyl)imidazole + H(+) = 5-amino-1-(5-phospho-D-ribosyl)imidazole-4-carboxylate</text>
        <dbReference type="Rhea" id="RHEA:13193"/>
        <dbReference type="ChEBI" id="CHEBI:15378"/>
        <dbReference type="ChEBI" id="CHEBI:58730"/>
        <dbReference type="ChEBI" id="CHEBI:77657"/>
        <dbReference type="EC" id="5.4.99.18"/>
    </reaction>
</comment>
<dbReference type="SUPFAM" id="SSF52255">
    <property type="entry name" value="N5-CAIR mutase (phosphoribosylaminoimidazole carboxylase, PurE)"/>
    <property type="match status" value="1"/>
</dbReference>
<dbReference type="UniPathway" id="UPA00074">
    <property type="reaction ID" value="UER00943"/>
</dbReference>
<evidence type="ECO:0000256" key="1">
    <source>
        <dbReference type="ARBA" id="ARBA00022755"/>
    </source>
</evidence>
<feature type="binding site" evidence="3 5">
    <location>
        <position position="15"/>
    </location>
    <ligand>
        <name>substrate</name>
    </ligand>
</feature>
<dbReference type="SMART" id="SM01001">
    <property type="entry name" value="AIRC"/>
    <property type="match status" value="1"/>
</dbReference>
<dbReference type="GO" id="GO:0006189">
    <property type="term" value="P:'de novo' IMP biosynthetic process"/>
    <property type="evidence" value="ECO:0007669"/>
    <property type="project" value="UniProtKB-UniRule"/>
</dbReference>
<dbReference type="InterPro" id="IPR000031">
    <property type="entry name" value="PurE_dom"/>
</dbReference>
<keyword evidence="2 3" id="KW-0413">Isomerase</keyword>
<gene>
    <name evidence="3" type="primary">purE</name>
    <name evidence="7" type="ORF">SAMN02745244_01823</name>
</gene>
<keyword evidence="1 3" id="KW-0658">Purine biosynthesis</keyword>
<accession>A0A1M6GYA1</accession>
<dbReference type="EC" id="5.4.99.18" evidence="3 4"/>
<keyword evidence="8" id="KW-1185">Reference proteome</keyword>
<dbReference type="InterPro" id="IPR024694">
    <property type="entry name" value="PurE_prokaryotes"/>
</dbReference>
<dbReference type="OrthoDB" id="9791908at2"/>
<evidence type="ECO:0000313" key="7">
    <source>
        <dbReference type="EMBL" id="SHJ14933.1"/>
    </source>
</evidence>
<evidence type="ECO:0000256" key="5">
    <source>
        <dbReference type="PIRSR" id="PIRSR001338-1"/>
    </source>
</evidence>
<dbReference type="InterPro" id="IPR033747">
    <property type="entry name" value="PurE_ClassI"/>
</dbReference>
<dbReference type="Pfam" id="PF00731">
    <property type="entry name" value="AIRC"/>
    <property type="match status" value="1"/>
</dbReference>
<dbReference type="PANTHER" id="PTHR23046:SF2">
    <property type="entry name" value="PHOSPHORIBOSYLAMINOIMIDAZOLE CARBOXYLASE"/>
    <property type="match status" value="1"/>
</dbReference>
<evidence type="ECO:0000256" key="3">
    <source>
        <dbReference type="HAMAP-Rule" id="MF_01929"/>
    </source>
</evidence>
<feature type="binding site" evidence="3 5">
    <location>
        <position position="42"/>
    </location>
    <ligand>
        <name>substrate</name>
    </ligand>
</feature>
<dbReference type="NCBIfam" id="TIGR01162">
    <property type="entry name" value="purE"/>
    <property type="match status" value="1"/>
</dbReference>
<dbReference type="RefSeq" id="WP_073187358.1">
    <property type="nucleotide sequence ID" value="NZ_FQZG01000029.1"/>
</dbReference>
<name>A0A1M6GYA1_9ACTN</name>
<dbReference type="EMBL" id="FQZG01000029">
    <property type="protein sequence ID" value="SHJ14933.1"/>
    <property type="molecule type" value="Genomic_DNA"/>
</dbReference>
<evidence type="ECO:0000256" key="4">
    <source>
        <dbReference type="PIRNR" id="PIRNR001338"/>
    </source>
</evidence>
<dbReference type="HAMAP" id="MF_01929">
    <property type="entry name" value="PurE_classI"/>
    <property type="match status" value="1"/>
</dbReference>
<comment type="pathway">
    <text evidence="3 4">Purine metabolism; IMP biosynthesis via de novo pathway; 5-amino-1-(5-phospho-D-ribosyl)imidazole-4-carboxylate from 5-amino-1-(5-phospho-D-ribosyl)imidazole (N5-CAIR route): step 2/2.</text>
</comment>
<comment type="function">
    <text evidence="3 4">Catalyzes the conversion of N5-carboxyaminoimidazole ribonucleotide (N5-CAIR) to 4-carboxy-5-aminoimidazole ribonucleotide (CAIR).</text>
</comment>
<dbReference type="GO" id="GO:0034023">
    <property type="term" value="F:5-(carboxyamino)imidazole ribonucleotide mutase activity"/>
    <property type="evidence" value="ECO:0007669"/>
    <property type="project" value="UniProtKB-UniRule"/>
</dbReference>
<dbReference type="Proteomes" id="UP000184512">
    <property type="component" value="Unassembled WGS sequence"/>
</dbReference>
<protein>
    <recommendedName>
        <fullName evidence="3 4">N5-carboxyaminoimidazole ribonucleotide mutase</fullName>
        <shortName evidence="3 4">N5-CAIR mutase</shortName>
        <ecNumber evidence="3 4">5.4.99.18</ecNumber>
    </recommendedName>
    <alternativeName>
        <fullName evidence="3">5-(carboxyamino)imidazole ribonucleotide mutase</fullName>
    </alternativeName>
</protein>
<comment type="similarity">
    <text evidence="3">Belongs to the AIR carboxylase family. Class I subfamily.</text>
</comment>
<feature type="domain" description="PurE" evidence="6">
    <location>
        <begin position="4"/>
        <end position="153"/>
    </location>
</feature>
<feature type="binding site" evidence="3 5">
    <location>
        <position position="12"/>
    </location>
    <ligand>
        <name>substrate</name>
    </ligand>
</feature>
<dbReference type="PANTHER" id="PTHR23046">
    <property type="entry name" value="PHOSPHORIBOSYLAMINOIMIDAZOLE CARBOXYLASE CATALYTIC SUBUNIT"/>
    <property type="match status" value="1"/>
</dbReference>
<evidence type="ECO:0000256" key="2">
    <source>
        <dbReference type="ARBA" id="ARBA00023235"/>
    </source>
</evidence>